<gene>
    <name evidence="3" type="ORF">BN938_1664</name>
</gene>
<dbReference type="STRING" id="1433126.BN938_1664"/>
<accession>A0A060RDE9</accession>
<feature type="transmembrane region" description="Helical" evidence="1">
    <location>
        <begin position="39"/>
        <end position="59"/>
    </location>
</feature>
<dbReference type="EMBL" id="HG934468">
    <property type="protein sequence ID" value="CDN31744.1"/>
    <property type="molecule type" value="Genomic_DNA"/>
</dbReference>
<protein>
    <recommendedName>
        <fullName evidence="2">DUF2231 domain-containing protein</fullName>
    </recommendedName>
</protein>
<dbReference type="KEGG" id="rbc:BN938_1664"/>
<keyword evidence="1" id="KW-0472">Membrane</keyword>
<dbReference type="Proteomes" id="UP000027616">
    <property type="component" value="Chromosome I"/>
</dbReference>
<keyword evidence="1" id="KW-1133">Transmembrane helix</keyword>
<dbReference type="Pfam" id="PF09990">
    <property type="entry name" value="DUF2231"/>
    <property type="match status" value="1"/>
</dbReference>
<evidence type="ECO:0000259" key="2">
    <source>
        <dbReference type="Pfam" id="PF09990"/>
    </source>
</evidence>
<evidence type="ECO:0000256" key="1">
    <source>
        <dbReference type="SAM" id="Phobius"/>
    </source>
</evidence>
<sequence>MIVHFPIALLLMGFLFATVAIFCKKSCNSGVCMQKTAFWLLTFGALGAAGAVVSGFIFTSMQGPIFEQHRALALSTMVVSIFATALYALYSYKKPNKSLLIGGYLLYAVAVALVSYTGHLGGIMVYMF</sequence>
<evidence type="ECO:0000313" key="3">
    <source>
        <dbReference type="EMBL" id="CDN31744.1"/>
    </source>
</evidence>
<dbReference type="PATRIC" id="fig|1433126.3.peg.1641"/>
<feature type="transmembrane region" description="Helical" evidence="1">
    <location>
        <begin position="71"/>
        <end position="92"/>
    </location>
</feature>
<reference evidence="3 4" key="1">
    <citation type="journal article" date="2015" name="Genome Announc.">
        <title>Complete Genome Sequence of the Novel Leech Symbiont Mucinivorans hirudinis M3T.</title>
        <authorList>
            <person name="Nelson M.C."/>
            <person name="Bomar L."/>
            <person name="Graf J."/>
        </authorList>
    </citation>
    <scope>NUCLEOTIDE SEQUENCE [LARGE SCALE GENOMIC DNA]</scope>
    <source>
        <strain evidence="4">M3</strain>
    </source>
</reference>
<evidence type="ECO:0000313" key="4">
    <source>
        <dbReference type="Proteomes" id="UP000027616"/>
    </source>
</evidence>
<keyword evidence="4" id="KW-1185">Reference proteome</keyword>
<feature type="domain" description="DUF2231" evidence="2">
    <location>
        <begin position="1"/>
        <end position="127"/>
    </location>
</feature>
<organism evidence="3 4">
    <name type="scientific">Mucinivorans hirudinis</name>
    <dbReference type="NCBI Taxonomy" id="1433126"/>
    <lineage>
        <taxon>Bacteria</taxon>
        <taxon>Pseudomonadati</taxon>
        <taxon>Bacteroidota</taxon>
        <taxon>Bacteroidia</taxon>
        <taxon>Bacteroidales</taxon>
        <taxon>Rikenellaceae</taxon>
        <taxon>Mucinivorans</taxon>
    </lineage>
</organism>
<dbReference type="InterPro" id="IPR019251">
    <property type="entry name" value="DUF2231_TM"/>
</dbReference>
<name>A0A060RDE9_9BACT</name>
<feature type="transmembrane region" description="Helical" evidence="1">
    <location>
        <begin position="104"/>
        <end position="127"/>
    </location>
</feature>
<dbReference type="AlphaFoldDB" id="A0A060RDE9"/>
<keyword evidence="1" id="KW-0812">Transmembrane</keyword>
<dbReference type="HOGENOM" id="CLU_1957097_0_0_10"/>
<proteinExistence type="predicted"/>